<keyword evidence="3" id="KW-1185">Reference proteome</keyword>
<name>A0ABN0NEF9_9GAMM</name>
<dbReference type="Proteomes" id="UP000016534">
    <property type="component" value="Unassembled WGS sequence"/>
</dbReference>
<proteinExistence type="predicted"/>
<dbReference type="SUPFAM" id="SSF53254">
    <property type="entry name" value="Phosphoglycerate mutase-like"/>
    <property type="match status" value="1"/>
</dbReference>
<dbReference type="Pfam" id="PF00300">
    <property type="entry name" value="His_Phos_1"/>
    <property type="match status" value="1"/>
</dbReference>
<protein>
    <recommendedName>
        <fullName evidence="4">Histidine phosphatase family protein</fullName>
    </recommendedName>
</protein>
<reference evidence="2" key="1">
    <citation type="journal article" date="2012" name="J. Bacteriol.">
        <title>Genome sequences of type strains of seven species of the marine bacterium Pseudoalteromonas.</title>
        <authorList>
            <person name="Xie B.B."/>
            <person name="Shu Y.L."/>
            <person name="Qin Q.L."/>
            <person name="Rong J.C."/>
            <person name="Zhang X.Y."/>
            <person name="Chen X.L."/>
            <person name="Shi M."/>
            <person name="He H.L."/>
            <person name="Zhou B.C."/>
            <person name="Zhang Y.Z."/>
        </authorList>
    </citation>
    <scope>NUCLEOTIDE SEQUENCE [LARGE SCALE GENOMIC DNA]</scope>
    <source>
        <strain evidence="2">NCIMB 2128</strain>
    </source>
</reference>
<dbReference type="CDD" id="cd07040">
    <property type="entry name" value="HP"/>
    <property type="match status" value="1"/>
</dbReference>
<accession>A0ABN0NEF9</accession>
<dbReference type="InterPro" id="IPR029033">
    <property type="entry name" value="His_PPase_superfam"/>
</dbReference>
<evidence type="ECO:0000313" key="2">
    <source>
        <dbReference type="EMBL" id="ERG59674.1"/>
    </source>
</evidence>
<feature type="chain" id="PRO_5046962354" description="Histidine phosphatase family protein" evidence="1">
    <location>
        <begin position="23"/>
        <end position="163"/>
    </location>
</feature>
<organism evidence="2 3">
    <name type="scientific">Pseudoalteromonas undina</name>
    <dbReference type="NCBI Taxonomy" id="43660"/>
    <lineage>
        <taxon>Bacteria</taxon>
        <taxon>Pseudomonadati</taxon>
        <taxon>Pseudomonadota</taxon>
        <taxon>Gammaproteobacteria</taxon>
        <taxon>Alteromonadales</taxon>
        <taxon>Pseudoalteromonadaceae</taxon>
        <taxon>Pseudoalteromonas</taxon>
    </lineage>
</organism>
<dbReference type="Gene3D" id="3.40.50.1240">
    <property type="entry name" value="Phosphoglycerate mutase-like"/>
    <property type="match status" value="1"/>
</dbReference>
<keyword evidence="1" id="KW-0732">Signal</keyword>
<feature type="signal peptide" evidence="1">
    <location>
        <begin position="1"/>
        <end position="22"/>
    </location>
</feature>
<sequence length="163" mass="18301">MSVLIKSAWIALLLMLCNPAFAEPEQLYLFRHSEKQTGSNPFLTEQGQARAEHLVSLVKTHPHITLYSSNYNRTLSTAAPLARYFNIKVITYNAADLTTLKNQLLAQTGVVVVIGHSNTTPQLASLLSNQTIENMDEGQYGHYYSLSRLEHGSYKANLRIMDF</sequence>
<comment type="caution">
    <text evidence="2">The sequence shown here is derived from an EMBL/GenBank/DDBJ whole genome shotgun (WGS) entry which is preliminary data.</text>
</comment>
<evidence type="ECO:0000313" key="3">
    <source>
        <dbReference type="Proteomes" id="UP000016534"/>
    </source>
</evidence>
<dbReference type="EMBL" id="AHCF02000038">
    <property type="protein sequence ID" value="ERG59674.1"/>
    <property type="molecule type" value="Genomic_DNA"/>
</dbReference>
<gene>
    <name evidence="2" type="ORF">PUND_15114</name>
</gene>
<evidence type="ECO:0008006" key="4">
    <source>
        <dbReference type="Google" id="ProtNLM"/>
    </source>
</evidence>
<evidence type="ECO:0000256" key="1">
    <source>
        <dbReference type="SAM" id="SignalP"/>
    </source>
</evidence>
<reference evidence="2" key="2">
    <citation type="submission" date="2013-04" db="EMBL/GenBank/DDBJ databases">
        <title>Genome sequence of Pseudoalteromonas undina.</title>
        <authorList>
            <person name="Xie B.-B."/>
            <person name="Rong J.-C."/>
            <person name="Qin Q.-L."/>
            <person name="Shu Y.-L."/>
            <person name="Zhang Y.-Z."/>
        </authorList>
    </citation>
    <scope>NUCLEOTIDE SEQUENCE</scope>
    <source>
        <strain evidence="2">NCIMB 2128</strain>
    </source>
</reference>
<dbReference type="InterPro" id="IPR013078">
    <property type="entry name" value="His_Pase_superF_clade-1"/>
</dbReference>